<reference evidence="1 2" key="1">
    <citation type="submission" date="2019-07" db="EMBL/GenBank/DDBJ databases">
        <title>Genome sequencing of 100 strains of the haloalkaliphilic chemolithoautotrophic sulfur-oxidizing bacterium Thioalkalivibrio.</title>
        <authorList>
            <person name="Muyzer G."/>
        </authorList>
    </citation>
    <scope>NUCLEOTIDE SEQUENCE [LARGE SCALE GENOMIC DNA]</scope>
    <source>
        <strain evidence="1 2">ASO4-4</strain>
    </source>
</reference>
<organism evidence="1 2">
    <name type="scientific">Desulfobotulus alkaliphilus</name>
    <dbReference type="NCBI Taxonomy" id="622671"/>
    <lineage>
        <taxon>Bacteria</taxon>
        <taxon>Pseudomonadati</taxon>
        <taxon>Thermodesulfobacteriota</taxon>
        <taxon>Desulfobacteria</taxon>
        <taxon>Desulfobacterales</taxon>
        <taxon>Desulfobacteraceae</taxon>
        <taxon>Desulfobotulus</taxon>
    </lineage>
</organism>
<evidence type="ECO:0000313" key="2">
    <source>
        <dbReference type="Proteomes" id="UP000318307"/>
    </source>
</evidence>
<dbReference type="EMBL" id="VLLC01000037">
    <property type="protein sequence ID" value="TWI65059.1"/>
    <property type="molecule type" value="Genomic_DNA"/>
</dbReference>
<dbReference type="InterPro" id="IPR029058">
    <property type="entry name" value="AB_hydrolase_fold"/>
</dbReference>
<keyword evidence="2" id="KW-1185">Reference proteome</keyword>
<name>A0A562R7L7_9BACT</name>
<sequence>MVAAALKNTEIPVKGAVLFLPWDSLPDLAQSHYWFLPARLLARDRYNSMENLKNFEGRVAVLLAEEDEIIPIRHGKRLYDSLTMEKKLWIFDGASHNAMPVSPHLSWWKEVMDFVSGQSQNQE</sequence>
<dbReference type="Gene3D" id="3.40.50.1820">
    <property type="entry name" value="alpha/beta hydrolase"/>
    <property type="match status" value="1"/>
</dbReference>
<dbReference type="RefSeq" id="WP_186443186.1">
    <property type="nucleotide sequence ID" value="NZ_VLLC01000037.1"/>
</dbReference>
<comment type="caution">
    <text evidence="1">The sequence shown here is derived from an EMBL/GenBank/DDBJ whole genome shotgun (WGS) entry which is preliminary data.</text>
</comment>
<dbReference type="AlphaFoldDB" id="A0A562R7L7"/>
<accession>A0A562R7L7</accession>
<evidence type="ECO:0000313" key="1">
    <source>
        <dbReference type="EMBL" id="TWI65059.1"/>
    </source>
</evidence>
<gene>
    <name evidence="1" type="ORF">LZ24_03050</name>
</gene>
<proteinExistence type="predicted"/>
<dbReference type="Proteomes" id="UP000318307">
    <property type="component" value="Unassembled WGS sequence"/>
</dbReference>
<dbReference type="SUPFAM" id="SSF53474">
    <property type="entry name" value="alpha/beta-Hydrolases"/>
    <property type="match status" value="1"/>
</dbReference>
<protein>
    <submittedName>
        <fullName evidence="1">Uncharacterized protein</fullName>
    </submittedName>
</protein>